<feature type="signal peptide" evidence="1">
    <location>
        <begin position="1"/>
        <end position="22"/>
    </location>
</feature>
<dbReference type="AlphaFoldDB" id="A0A6G6GQW0"/>
<evidence type="ECO:0000313" key="4">
    <source>
        <dbReference type="Proteomes" id="UP000505306"/>
    </source>
</evidence>
<dbReference type="RefSeq" id="WP_164680113.1">
    <property type="nucleotide sequence ID" value="NZ_CP049057.1"/>
</dbReference>
<dbReference type="PROSITE" id="PS51257">
    <property type="entry name" value="PROKAR_LIPOPROTEIN"/>
    <property type="match status" value="1"/>
</dbReference>
<dbReference type="KEGG" id="mgel:G5B37_11160"/>
<dbReference type="Proteomes" id="UP000505306">
    <property type="component" value="Chromosome"/>
</dbReference>
<dbReference type="EMBL" id="CP049057">
    <property type="protein sequence ID" value="QIE60101.1"/>
    <property type="molecule type" value="Genomic_DNA"/>
</dbReference>
<evidence type="ECO:0000313" key="3">
    <source>
        <dbReference type="EMBL" id="QIE60101.1"/>
    </source>
</evidence>
<sequence length="352" mass="40608">MKATILSTVVALIFFSSCIDLQNEPSPIQFTRTDETLNVSEETQLRSVKYFPIPDKQRNMVMALMPIPKNWELSNNIKENVFLEGPNALKVFYIMGNEFVYTQNPGLNQMYAEIGMNVKPIESFEQVLEQLKGFAKQGGARFIRQYDLPQFVQKDFNYDQQIYKATPEQRQFKVVATEWEDDNGLMSLAIIHYTVAQNQYGYTWGYNMEAMEAKSTHFEVEKRNYLNALLNTQMNTSWITTINNQNRQTMQQQTAAHNTRMQGLRAQGQQIIAAGKQHDAMTTSNHEKFMKYIKDEITVTSPSTGQSYNVDMGSNHYWINDQNQLITSNNATYNPNANNIVQGEWVEAQINY</sequence>
<feature type="domain" description="Peptidase A1" evidence="2">
    <location>
        <begin position="293"/>
        <end position="352"/>
    </location>
</feature>
<evidence type="ECO:0000256" key="1">
    <source>
        <dbReference type="SAM" id="SignalP"/>
    </source>
</evidence>
<gene>
    <name evidence="3" type="ORF">G5B37_11160</name>
</gene>
<reference evidence="3 4" key="1">
    <citation type="submission" date="2020-02" db="EMBL/GenBank/DDBJ databases">
        <title>Complete genome sequence of Flavobacteriaceae bacterium.</title>
        <authorList>
            <person name="Kim S.-J."/>
            <person name="Kim Y.-S."/>
            <person name="Kim K.-H."/>
        </authorList>
    </citation>
    <scope>NUCLEOTIDE SEQUENCE [LARGE SCALE GENOMIC DNA]</scope>
    <source>
        <strain evidence="3 4">RR4-40</strain>
    </source>
</reference>
<name>A0A6G6GQW0_9FLAO</name>
<keyword evidence="4" id="KW-1185">Reference proteome</keyword>
<evidence type="ECO:0000259" key="2">
    <source>
        <dbReference type="PROSITE" id="PS51767"/>
    </source>
</evidence>
<proteinExistence type="predicted"/>
<keyword evidence="1" id="KW-0732">Signal</keyword>
<protein>
    <recommendedName>
        <fullName evidence="2">Peptidase A1 domain-containing protein</fullName>
    </recommendedName>
</protein>
<dbReference type="PROSITE" id="PS51767">
    <property type="entry name" value="PEPTIDASE_A1"/>
    <property type="match status" value="1"/>
</dbReference>
<feature type="chain" id="PRO_5026248214" description="Peptidase A1 domain-containing protein" evidence="1">
    <location>
        <begin position="23"/>
        <end position="352"/>
    </location>
</feature>
<dbReference type="InterPro" id="IPR033121">
    <property type="entry name" value="PEPTIDASE_A1"/>
</dbReference>
<organism evidence="3 4">
    <name type="scientific">Rasiella rasia</name>
    <dbReference type="NCBI Taxonomy" id="2744027"/>
    <lineage>
        <taxon>Bacteria</taxon>
        <taxon>Pseudomonadati</taxon>
        <taxon>Bacteroidota</taxon>
        <taxon>Flavobacteriia</taxon>
        <taxon>Flavobacteriales</taxon>
        <taxon>Flavobacteriaceae</taxon>
        <taxon>Rasiella</taxon>
    </lineage>
</organism>
<accession>A0A6G6GQW0</accession>